<dbReference type="InterPro" id="IPR041664">
    <property type="entry name" value="AAA_16"/>
</dbReference>
<feature type="domain" description="Orc1-like AAA ATPase" evidence="1">
    <location>
        <begin position="36"/>
        <end position="218"/>
    </location>
</feature>
<dbReference type="Gene3D" id="3.40.50.300">
    <property type="entry name" value="P-loop containing nucleotide triphosphate hydrolases"/>
    <property type="match status" value="1"/>
</dbReference>
<keyword evidence="2" id="KW-0547">Nucleotide-binding</keyword>
<name>A0A951PGS1_9CYAN</name>
<comment type="caution">
    <text evidence="2">The sequence shown here is derived from an EMBL/GenBank/DDBJ whole genome shotgun (WGS) entry which is preliminary data.</text>
</comment>
<sequence>MSVDRLAQFQEAYRNLDLLPLVEPLDLERFWVPYGEESIAELQQLVEDDFTLSGKTIFSGHRGCGKSTLLAEFGRRCRDNGFFVVLFSIADLFESSDVTHTNILYSIAINLVAEATKNEVSLSKSLTEPLFKWSAKRSRTETDMPVSAGISAGFDFNFIKGILKTESTVRDEIKQEFEPKISELVNRLNILVAQIEANAKKKVLVIIDDLDKLDLGDVDKIFKNHIKALFQPAFRIIYTVPIASLRDAVLQSTLVSETNDQIVTMPVSKLFTKGARRLPDAAPIDETMQPLCEILHRRISAELLPPEIATQITLYSGGVLRELVRLVNICCRICLRQVRRGQDTVIDQTVLGQAVKEIRLDFETTLSKADYETLRITYERFTPDDPKAQDFLDLLHGLDVLEYRNDQVWYDLHPIVIDLMQLKGLIPDSP</sequence>
<proteinExistence type="predicted"/>
<organism evidence="2 3">
    <name type="scientific">Pegethrix bostrychoides GSE-TBD4-15B</name>
    <dbReference type="NCBI Taxonomy" id="2839662"/>
    <lineage>
        <taxon>Bacteria</taxon>
        <taxon>Bacillati</taxon>
        <taxon>Cyanobacteriota</taxon>
        <taxon>Cyanophyceae</taxon>
        <taxon>Oculatellales</taxon>
        <taxon>Oculatellaceae</taxon>
        <taxon>Pegethrix</taxon>
    </lineage>
</organism>
<reference evidence="2" key="2">
    <citation type="journal article" date="2022" name="Microbiol. Resour. Announc.">
        <title>Metagenome Sequencing to Explore Phylogenomics of Terrestrial Cyanobacteria.</title>
        <authorList>
            <person name="Ward R.D."/>
            <person name="Stajich J.E."/>
            <person name="Johansen J.R."/>
            <person name="Huntemann M."/>
            <person name="Clum A."/>
            <person name="Foster B."/>
            <person name="Foster B."/>
            <person name="Roux S."/>
            <person name="Palaniappan K."/>
            <person name="Varghese N."/>
            <person name="Mukherjee S."/>
            <person name="Reddy T.B.K."/>
            <person name="Daum C."/>
            <person name="Copeland A."/>
            <person name="Chen I.A."/>
            <person name="Ivanova N.N."/>
            <person name="Kyrpides N.C."/>
            <person name="Shapiro N."/>
            <person name="Eloe-Fadrosh E.A."/>
            <person name="Pietrasiak N."/>
        </authorList>
    </citation>
    <scope>NUCLEOTIDE SEQUENCE</scope>
    <source>
        <strain evidence="2">GSE-TBD4-15B</strain>
    </source>
</reference>
<dbReference type="Pfam" id="PF13191">
    <property type="entry name" value="AAA_16"/>
    <property type="match status" value="1"/>
</dbReference>
<protein>
    <submittedName>
        <fullName evidence="2">ATP-binding protein</fullName>
    </submittedName>
</protein>
<reference evidence="2" key="1">
    <citation type="submission" date="2021-05" db="EMBL/GenBank/DDBJ databases">
        <authorList>
            <person name="Pietrasiak N."/>
            <person name="Ward R."/>
            <person name="Stajich J.E."/>
            <person name="Kurbessoian T."/>
        </authorList>
    </citation>
    <scope>NUCLEOTIDE SEQUENCE</scope>
    <source>
        <strain evidence="2">GSE-TBD4-15B</strain>
    </source>
</reference>
<dbReference type="SUPFAM" id="SSF52540">
    <property type="entry name" value="P-loop containing nucleoside triphosphate hydrolases"/>
    <property type="match status" value="1"/>
</dbReference>
<dbReference type="AlphaFoldDB" id="A0A951PGS1"/>
<keyword evidence="2" id="KW-0067">ATP-binding</keyword>
<gene>
    <name evidence="2" type="ORF">KME07_24250</name>
</gene>
<evidence type="ECO:0000313" key="2">
    <source>
        <dbReference type="EMBL" id="MBW4468550.1"/>
    </source>
</evidence>
<evidence type="ECO:0000313" key="3">
    <source>
        <dbReference type="Proteomes" id="UP000707356"/>
    </source>
</evidence>
<evidence type="ECO:0000259" key="1">
    <source>
        <dbReference type="Pfam" id="PF13191"/>
    </source>
</evidence>
<dbReference type="InterPro" id="IPR027417">
    <property type="entry name" value="P-loop_NTPase"/>
</dbReference>
<accession>A0A951PGS1</accession>
<dbReference type="EMBL" id="JAHHHV010000091">
    <property type="protein sequence ID" value="MBW4468550.1"/>
    <property type="molecule type" value="Genomic_DNA"/>
</dbReference>
<dbReference type="Proteomes" id="UP000707356">
    <property type="component" value="Unassembled WGS sequence"/>
</dbReference>
<dbReference type="GO" id="GO:0005524">
    <property type="term" value="F:ATP binding"/>
    <property type="evidence" value="ECO:0007669"/>
    <property type="project" value="UniProtKB-KW"/>
</dbReference>